<dbReference type="Proteomes" id="UP001302719">
    <property type="component" value="Chromosome"/>
</dbReference>
<sequence>MVHSFFPGISSPTTGSQDSKCGRKDCHWVAFVLHSPPLRGDPGVPGLSIPATNMTFLIRFIHCLFLTVFIVGVQFETAWAQPDSAKASKQASGTVPTTVTLSLDDSLSLFLEKNLDLLMTKYGIDNAKGIAITAKLFPNPTFLLYGGAAFTGKQTFEGTRYITPQLEQMFLLAGKRGYRMESAGYGIQASEATFTDAIRQLTLTLKDTYYQVQLASRRLNLAKDNQERFHRILTIGELRFKKGFIAEVDLIRLRLQAVDFGAQVIKFTQEVQTALADLRLLLAFPPTTELVLTSDLIYKRVTPDMERLRTEALNKRPDLQARRFVLSQQQANLKLAKSLRIPDPIVGGAFTMQGPQGGSNQQLYSLNLEVPLPVFDRNQGGIAQAEIAIQVAQVDLHKTTLEIQNEIEVNFRNLIQSQRLVEAYQAGVLDDAKTTFSILEKAYQKGGVTLIDLLDAARTSQTILQNYLEALFDYQRNLFLLERAAGQDIL</sequence>
<dbReference type="RefSeq" id="WP_312646175.1">
    <property type="nucleotide sequence ID" value="NZ_CP116967.1"/>
</dbReference>
<keyword evidence="4" id="KW-1185">Reference proteome</keyword>
<proteinExistence type="inferred from homology"/>
<dbReference type="InterPro" id="IPR010131">
    <property type="entry name" value="MdtP/NodT-like"/>
</dbReference>
<dbReference type="PANTHER" id="PTHR30203:SF24">
    <property type="entry name" value="BLR4935 PROTEIN"/>
    <property type="match status" value="1"/>
</dbReference>
<dbReference type="KEGG" id="nall:PP769_06595"/>
<dbReference type="InterPro" id="IPR003423">
    <property type="entry name" value="OMP_efflux"/>
</dbReference>
<comment type="similarity">
    <text evidence="1">Belongs to the outer membrane factor (OMF) (TC 1.B.17) family.</text>
</comment>
<dbReference type="SUPFAM" id="SSF56954">
    <property type="entry name" value="Outer membrane efflux proteins (OEP)"/>
    <property type="match status" value="1"/>
</dbReference>
<gene>
    <name evidence="3" type="ORF">PP769_06595</name>
</gene>
<feature type="compositionally biased region" description="Polar residues" evidence="2">
    <location>
        <begin position="10"/>
        <end position="19"/>
    </location>
</feature>
<evidence type="ECO:0000256" key="2">
    <source>
        <dbReference type="SAM" id="MobiDB-lite"/>
    </source>
</evidence>
<reference evidence="3 4" key="1">
    <citation type="submission" date="2023-01" db="EMBL/GenBank/DDBJ databases">
        <title>Cultivation and genomic characterization of new, ubiquitous marine nitrite-oxidizing bacteria from the Nitrospirales.</title>
        <authorList>
            <person name="Mueller A.J."/>
            <person name="Daebeler A."/>
            <person name="Herbold C.W."/>
            <person name="Kirkegaard R.H."/>
            <person name="Daims H."/>
        </authorList>
    </citation>
    <scope>NUCLEOTIDE SEQUENCE [LARGE SCALE GENOMIC DNA]</scope>
    <source>
        <strain evidence="3 4">VA</strain>
    </source>
</reference>
<evidence type="ECO:0000313" key="4">
    <source>
        <dbReference type="Proteomes" id="UP001302719"/>
    </source>
</evidence>
<evidence type="ECO:0000313" key="3">
    <source>
        <dbReference type="EMBL" id="WNM59428.1"/>
    </source>
</evidence>
<feature type="region of interest" description="Disordered" evidence="2">
    <location>
        <begin position="1"/>
        <end position="21"/>
    </location>
</feature>
<dbReference type="Pfam" id="PF02321">
    <property type="entry name" value="OEP"/>
    <property type="match status" value="2"/>
</dbReference>
<dbReference type="GO" id="GO:0015562">
    <property type="term" value="F:efflux transmembrane transporter activity"/>
    <property type="evidence" value="ECO:0007669"/>
    <property type="project" value="InterPro"/>
</dbReference>
<organism evidence="3 4">
    <name type="scientific">Candidatus Nitrospira allomarina</name>
    <dbReference type="NCBI Taxonomy" id="3020900"/>
    <lineage>
        <taxon>Bacteria</taxon>
        <taxon>Pseudomonadati</taxon>
        <taxon>Nitrospirota</taxon>
        <taxon>Nitrospiria</taxon>
        <taxon>Nitrospirales</taxon>
        <taxon>Nitrospiraceae</taxon>
        <taxon>Nitrospira</taxon>
    </lineage>
</organism>
<dbReference type="Gene3D" id="1.20.1600.10">
    <property type="entry name" value="Outer membrane efflux proteins (OEP)"/>
    <property type="match status" value="1"/>
</dbReference>
<accession>A0AA96JTF7</accession>
<name>A0AA96JTF7_9BACT</name>
<protein>
    <submittedName>
        <fullName evidence="3">TolC family protein</fullName>
    </submittedName>
</protein>
<dbReference type="EMBL" id="CP116967">
    <property type="protein sequence ID" value="WNM59428.1"/>
    <property type="molecule type" value="Genomic_DNA"/>
</dbReference>
<evidence type="ECO:0000256" key="1">
    <source>
        <dbReference type="ARBA" id="ARBA00007613"/>
    </source>
</evidence>
<dbReference type="AlphaFoldDB" id="A0AA96JTF7"/>
<dbReference type="PANTHER" id="PTHR30203">
    <property type="entry name" value="OUTER MEMBRANE CATION EFFLUX PROTEIN"/>
    <property type="match status" value="1"/>
</dbReference>